<reference evidence="1 2" key="2">
    <citation type="submission" date="2020-06" db="EMBL/GenBank/DDBJ databases">
        <title>Ramlibacter rhizophilus sp. nov., isolated from rhizosphere soil of national flower Mugunghwa from South Korea.</title>
        <authorList>
            <person name="Zheng-Fei Y."/>
            <person name="Huan T."/>
        </authorList>
    </citation>
    <scope>NUCLEOTIDE SEQUENCE [LARGE SCALE GENOMIC DNA]</scope>
    <source>
        <strain evidence="1 2">B156</strain>
    </source>
</reference>
<reference evidence="1 2" key="1">
    <citation type="submission" date="2020-05" db="EMBL/GenBank/DDBJ databases">
        <authorList>
            <person name="Khan S.A."/>
            <person name="Jeon C.O."/>
            <person name="Chun B.H."/>
        </authorList>
    </citation>
    <scope>NUCLEOTIDE SEQUENCE [LARGE SCALE GENOMIC DNA]</scope>
    <source>
        <strain evidence="1 2">B156</strain>
    </source>
</reference>
<name>A0A849KCC4_9BURK</name>
<accession>A0A849KCC4</accession>
<gene>
    <name evidence="1" type="ORF">HK415_04850</name>
</gene>
<dbReference type="AlphaFoldDB" id="A0A849KCC4"/>
<protein>
    <submittedName>
        <fullName evidence="1">Uncharacterized protein</fullName>
    </submittedName>
</protein>
<sequence>MKHAMEPAITGSLSIFERSCGYCGARFRVLATQVPDHPHREEYACPECGKCYVAEASAEPEVQLLRPRSDGKNDRYQETMF</sequence>
<dbReference type="RefSeq" id="WP_171556988.1">
    <property type="nucleotide sequence ID" value="NZ_JABFCS010000001.1"/>
</dbReference>
<comment type="caution">
    <text evidence="1">The sequence shown here is derived from an EMBL/GenBank/DDBJ whole genome shotgun (WGS) entry which is preliminary data.</text>
</comment>
<proteinExistence type="predicted"/>
<dbReference type="EMBL" id="JABFCS010000001">
    <property type="protein sequence ID" value="NNU42645.1"/>
    <property type="molecule type" value="Genomic_DNA"/>
</dbReference>
<evidence type="ECO:0000313" key="1">
    <source>
        <dbReference type="EMBL" id="NNU42645.1"/>
    </source>
</evidence>
<dbReference type="Proteomes" id="UP000552954">
    <property type="component" value="Unassembled WGS sequence"/>
</dbReference>
<keyword evidence="2" id="KW-1185">Reference proteome</keyword>
<evidence type="ECO:0000313" key="2">
    <source>
        <dbReference type="Proteomes" id="UP000552954"/>
    </source>
</evidence>
<organism evidence="1 2">
    <name type="scientific">Ramlibacter montanisoli</name>
    <dbReference type="NCBI Taxonomy" id="2732512"/>
    <lineage>
        <taxon>Bacteria</taxon>
        <taxon>Pseudomonadati</taxon>
        <taxon>Pseudomonadota</taxon>
        <taxon>Betaproteobacteria</taxon>
        <taxon>Burkholderiales</taxon>
        <taxon>Comamonadaceae</taxon>
        <taxon>Ramlibacter</taxon>
    </lineage>
</organism>